<dbReference type="Gene3D" id="3.40.430.10">
    <property type="entry name" value="Dihydrofolate Reductase, subunit A"/>
    <property type="match status" value="1"/>
</dbReference>
<evidence type="ECO:0000313" key="11">
    <source>
        <dbReference type="EMBL" id="AEI39547.1"/>
    </source>
</evidence>
<evidence type="ECO:0000256" key="9">
    <source>
        <dbReference type="RuleBase" id="RU004474"/>
    </source>
</evidence>
<evidence type="ECO:0000256" key="5">
    <source>
        <dbReference type="ARBA" id="ARBA00022857"/>
    </source>
</evidence>
<dbReference type="PATRIC" id="fig|1036673.3.peg.859"/>
<dbReference type="AlphaFoldDB" id="F8F7R2"/>
<dbReference type="GO" id="GO:0004146">
    <property type="term" value="F:dihydrofolate reductase activity"/>
    <property type="evidence" value="ECO:0007669"/>
    <property type="project" value="UniProtKB-EC"/>
</dbReference>
<dbReference type="HOGENOM" id="CLU_043966_5_2_9"/>
<evidence type="ECO:0000256" key="6">
    <source>
        <dbReference type="ARBA" id="ARBA00023002"/>
    </source>
</evidence>
<dbReference type="InterPro" id="IPR012259">
    <property type="entry name" value="DHFR"/>
</dbReference>
<dbReference type="EC" id="1.5.1.3" evidence="3 8"/>
<reference evidence="12" key="1">
    <citation type="submission" date="2011-06" db="EMBL/GenBank/DDBJ databases">
        <title>Complete genome sequence of Paenibacillus mucilaginosus KNP414.</title>
        <authorList>
            <person name="Wang J."/>
            <person name="Hu S."/>
            <person name="Hu X."/>
            <person name="Zhang B."/>
            <person name="Dong D."/>
            <person name="Zhang S."/>
            <person name="Zhao K."/>
            <person name="Wu D."/>
        </authorList>
    </citation>
    <scope>NUCLEOTIDE SEQUENCE [LARGE SCALE GENOMIC DNA]</scope>
    <source>
        <strain evidence="12">KNP414</strain>
    </source>
</reference>
<dbReference type="KEGG" id="pms:KNP414_00957"/>
<dbReference type="GO" id="GO:0006730">
    <property type="term" value="P:one-carbon metabolic process"/>
    <property type="evidence" value="ECO:0007669"/>
    <property type="project" value="UniProtKB-KW"/>
</dbReference>
<evidence type="ECO:0000256" key="1">
    <source>
        <dbReference type="ARBA" id="ARBA00004903"/>
    </source>
</evidence>
<protein>
    <recommendedName>
        <fullName evidence="3 8">Dihydrofolate reductase</fullName>
        <ecNumber evidence="3 8">1.5.1.3</ecNumber>
    </recommendedName>
</protein>
<comment type="function">
    <text evidence="7 8">Key enzyme in folate metabolism. Catalyzes an essential reaction for de novo glycine and purine synthesis, and for DNA precursor synthesis.</text>
</comment>
<keyword evidence="6 8" id="KW-0560">Oxidoreductase</keyword>
<proteinExistence type="inferred from homology"/>
<dbReference type="InterPro" id="IPR024072">
    <property type="entry name" value="DHFR-like_dom_sf"/>
</dbReference>
<dbReference type="PROSITE" id="PS00075">
    <property type="entry name" value="DHFR_1"/>
    <property type="match status" value="1"/>
</dbReference>
<keyword evidence="5 8" id="KW-0521">NADP</keyword>
<dbReference type="FunFam" id="3.40.430.10:FF:000001">
    <property type="entry name" value="Dihydrofolate reductase"/>
    <property type="match status" value="1"/>
</dbReference>
<dbReference type="InterPro" id="IPR017925">
    <property type="entry name" value="DHFR_CS"/>
</dbReference>
<keyword evidence="4 8" id="KW-0554">One-carbon metabolism</keyword>
<dbReference type="PIRSF" id="PIRSF000194">
    <property type="entry name" value="DHFR"/>
    <property type="match status" value="1"/>
</dbReference>
<evidence type="ECO:0000256" key="2">
    <source>
        <dbReference type="ARBA" id="ARBA00009539"/>
    </source>
</evidence>
<name>F8F7R2_PAEMK</name>
<evidence type="ECO:0000256" key="7">
    <source>
        <dbReference type="ARBA" id="ARBA00025067"/>
    </source>
</evidence>
<dbReference type="PANTHER" id="PTHR48069:SF3">
    <property type="entry name" value="DIHYDROFOLATE REDUCTASE"/>
    <property type="match status" value="1"/>
</dbReference>
<dbReference type="CDD" id="cd00209">
    <property type="entry name" value="DHFR"/>
    <property type="match status" value="1"/>
</dbReference>
<accession>F8F7R2</accession>
<organism evidence="11 12">
    <name type="scientific">Paenibacillus mucilaginosus (strain KNP414)</name>
    <dbReference type="NCBI Taxonomy" id="1036673"/>
    <lineage>
        <taxon>Bacteria</taxon>
        <taxon>Bacillati</taxon>
        <taxon>Bacillota</taxon>
        <taxon>Bacilli</taxon>
        <taxon>Bacillales</taxon>
        <taxon>Paenibacillaceae</taxon>
        <taxon>Paenibacillus</taxon>
    </lineage>
</organism>
<feature type="domain" description="DHFR" evidence="10">
    <location>
        <begin position="2"/>
        <end position="166"/>
    </location>
</feature>
<dbReference type="GO" id="GO:0005829">
    <property type="term" value="C:cytosol"/>
    <property type="evidence" value="ECO:0007669"/>
    <property type="project" value="TreeGrafter"/>
</dbReference>
<dbReference type="Proteomes" id="UP000006620">
    <property type="component" value="Chromosome"/>
</dbReference>
<evidence type="ECO:0000256" key="8">
    <source>
        <dbReference type="PIRNR" id="PIRNR000194"/>
    </source>
</evidence>
<dbReference type="GO" id="GO:0046452">
    <property type="term" value="P:dihydrofolate metabolic process"/>
    <property type="evidence" value="ECO:0007669"/>
    <property type="project" value="TreeGrafter"/>
</dbReference>
<dbReference type="InterPro" id="IPR001796">
    <property type="entry name" value="DHFR_dom"/>
</dbReference>
<dbReference type="GO" id="GO:0046654">
    <property type="term" value="P:tetrahydrofolate biosynthetic process"/>
    <property type="evidence" value="ECO:0007669"/>
    <property type="project" value="UniProtKB-UniPathway"/>
</dbReference>
<dbReference type="EMBL" id="CP002869">
    <property type="protein sequence ID" value="AEI39547.1"/>
    <property type="molecule type" value="Genomic_DNA"/>
</dbReference>
<sequence>MTVSYMFAMDEARGLGYQNRMPWYLPADFAYFKQTTLEHTVLMGRKTFDSLGGKSLPRRRNVILTRDKSFEAPGCETVTSPEDAVKPYRPGGEQADEELFVIGGAEIFSLLMPYADRMYITEIHHTFEVDTYFPELDRTEWKEVSRTKGPKDERNPYDYEFVIYERAAN</sequence>
<evidence type="ECO:0000313" key="12">
    <source>
        <dbReference type="Proteomes" id="UP000006620"/>
    </source>
</evidence>
<dbReference type="Pfam" id="PF00186">
    <property type="entry name" value="DHFR_1"/>
    <property type="match status" value="1"/>
</dbReference>
<dbReference type="SUPFAM" id="SSF53597">
    <property type="entry name" value="Dihydrofolate reductase-like"/>
    <property type="match status" value="1"/>
</dbReference>
<dbReference type="RefSeq" id="WP_013914711.1">
    <property type="nucleotide sequence ID" value="NC_015690.1"/>
</dbReference>
<comment type="similarity">
    <text evidence="2 8 9">Belongs to the dihydrofolate reductase family.</text>
</comment>
<dbReference type="PANTHER" id="PTHR48069">
    <property type="entry name" value="DIHYDROFOLATE REDUCTASE"/>
    <property type="match status" value="1"/>
</dbReference>
<comment type="catalytic activity">
    <reaction evidence="8">
        <text>(6S)-5,6,7,8-tetrahydrofolate + NADP(+) = 7,8-dihydrofolate + NADPH + H(+)</text>
        <dbReference type="Rhea" id="RHEA:15009"/>
        <dbReference type="ChEBI" id="CHEBI:15378"/>
        <dbReference type="ChEBI" id="CHEBI:57451"/>
        <dbReference type="ChEBI" id="CHEBI:57453"/>
        <dbReference type="ChEBI" id="CHEBI:57783"/>
        <dbReference type="ChEBI" id="CHEBI:58349"/>
        <dbReference type="EC" id="1.5.1.3"/>
    </reaction>
</comment>
<evidence type="ECO:0000259" key="10">
    <source>
        <dbReference type="PROSITE" id="PS51330"/>
    </source>
</evidence>
<comment type="pathway">
    <text evidence="1 8">Cofactor biosynthesis; tetrahydrofolate biosynthesis; 5,6,7,8-tetrahydrofolate from 7,8-dihydrofolate: step 1/1.</text>
</comment>
<dbReference type="UniPathway" id="UPA00077">
    <property type="reaction ID" value="UER00158"/>
</dbReference>
<reference evidence="11 12" key="2">
    <citation type="journal article" date="2013" name="Genome Announc.">
        <title>Genome Sequence of Growth-Improving Paenibacillus mucilaginosus Strain KNP414.</title>
        <authorList>
            <person name="Lu J.J."/>
            <person name="Wang J.F."/>
            <person name="Hu X.F."/>
        </authorList>
    </citation>
    <scope>NUCLEOTIDE SEQUENCE [LARGE SCALE GENOMIC DNA]</scope>
    <source>
        <strain evidence="11 12">KNP414</strain>
    </source>
</reference>
<dbReference type="PRINTS" id="PR00070">
    <property type="entry name" value="DHFR"/>
</dbReference>
<dbReference type="GO" id="GO:0070401">
    <property type="term" value="F:NADP+ binding"/>
    <property type="evidence" value="ECO:0007669"/>
    <property type="project" value="UniProtKB-ARBA"/>
</dbReference>
<gene>
    <name evidence="11" type="ordered locus">KNP414_00957</name>
</gene>
<dbReference type="GO" id="GO:0046655">
    <property type="term" value="P:folic acid metabolic process"/>
    <property type="evidence" value="ECO:0007669"/>
    <property type="project" value="TreeGrafter"/>
</dbReference>
<evidence type="ECO:0000256" key="4">
    <source>
        <dbReference type="ARBA" id="ARBA00022563"/>
    </source>
</evidence>
<dbReference type="PROSITE" id="PS51330">
    <property type="entry name" value="DHFR_2"/>
    <property type="match status" value="1"/>
</dbReference>
<evidence type="ECO:0000256" key="3">
    <source>
        <dbReference type="ARBA" id="ARBA00012856"/>
    </source>
</evidence>